<proteinExistence type="predicted"/>
<dbReference type="AlphaFoldDB" id="A0A094X467"/>
<accession>A0A094X467</accession>
<dbReference type="PATRIC" id="fig|178606.4.peg.1995"/>
<gene>
    <name evidence="1" type="ORF">LptCag_0405</name>
</gene>
<dbReference type="EMBL" id="JPGK01000007">
    <property type="protein sequence ID" value="KGA93369.1"/>
    <property type="molecule type" value="Genomic_DNA"/>
</dbReference>
<dbReference type="Proteomes" id="UP000029452">
    <property type="component" value="Unassembled WGS sequence"/>
</dbReference>
<evidence type="ECO:0000313" key="1">
    <source>
        <dbReference type="EMBL" id="KGA93369.1"/>
    </source>
</evidence>
<comment type="caution">
    <text evidence="1">The sequence shown here is derived from an EMBL/GenBank/DDBJ whole genome shotgun (WGS) entry which is preliminary data.</text>
</comment>
<reference evidence="1 2" key="1">
    <citation type="submission" date="2014-06" db="EMBL/GenBank/DDBJ databases">
        <title>Draft genome sequence of iron oxidizing acidophile Leptospirillum ferriphilum DSM14647.</title>
        <authorList>
            <person name="Cardenas J.P."/>
            <person name="Lazcano M."/>
            <person name="Ossandon F.J."/>
            <person name="Corbett M."/>
            <person name="Holmes D.S."/>
            <person name="Watkin E."/>
        </authorList>
    </citation>
    <scope>NUCLEOTIDE SEQUENCE [LARGE SCALE GENOMIC DNA]</scope>
    <source>
        <strain evidence="1 2">DSM 14647</strain>
    </source>
</reference>
<evidence type="ECO:0000313" key="2">
    <source>
        <dbReference type="Proteomes" id="UP000029452"/>
    </source>
</evidence>
<sequence>MNRLPFFPLFMKACCLKRYRPPLSLFMDISGKENHFSSYYIPGVSILKSFAAK</sequence>
<organism evidence="1 2">
    <name type="scientific">Leptospirillum ferriphilum</name>
    <dbReference type="NCBI Taxonomy" id="178606"/>
    <lineage>
        <taxon>Bacteria</taxon>
        <taxon>Pseudomonadati</taxon>
        <taxon>Nitrospirota</taxon>
        <taxon>Nitrospiria</taxon>
        <taxon>Nitrospirales</taxon>
        <taxon>Nitrospiraceae</taxon>
        <taxon>Leptospirillum</taxon>
    </lineage>
</organism>
<protein>
    <submittedName>
        <fullName evidence="1">Uncharacterized protein</fullName>
    </submittedName>
</protein>
<name>A0A094X467_9BACT</name>